<dbReference type="EMBL" id="FONX01000046">
    <property type="protein sequence ID" value="SFF34701.1"/>
    <property type="molecule type" value="Genomic_DNA"/>
</dbReference>
<organism evidence="1 2">
    <name type="scientific">Paracidovorax wautersii</name>
    <dbReference type="NCBI Taxonomy" id="1177982"/>
    <lineage>
        <taxon>Bacteria</taxon>
        <taxon>Pseudomonadati</taxon>
        <taxon>Pseudomonadota</taxon>
        <taxon>Betaproteobacteria</taxon>
        <taxon>Burkholderiales</taxon>
        <taxon>Comamonadaceae</taxon>
        <taxon>Paracidovorax</taxon>
    </lineage>
</organism>
<keyword evidence="2" id="KW-1185">Reference proteome</keyword>
<accession>A0A1I2I2E6</accession>
<protein>
    <submittedName>
        <fullName evidence="1">Uncharacterized protein</fullName>
    </submittedName>
</protein>
<dbReference type="Proteomes" id="UP000199119">
    <property type="component" value="Unassembled WGS sequence"/>
</dbReference>
<evidence type="ECO:0000313" key="1">
    <source>
        <dbReference type="EMBL" id="SFF34701.1"/>
    </source>
</evidence>
<gene>
    <name evidence="1" type="ORF">SAMN04489711_1462</name>
</gene>
<dbReference type="AlphaFoldDB" id="A0A1I2I2E6"/>
<evidence type="ECO:0000313" key="2">
    <source>
        <dbReference type="Proteomes" id="UP000199119"/>
    </source>
</evidence>
<reference evidence="2" key="1">
    <citation type="submission" date="2016-10" db="EMBL/GenBank/DDBJ databases">
        <authorList>
            <person name="Varghese N."/>
            <person name="Submissions S."/>
        </authorList>
    </citation>
    <scope>NUCLEOTIDE SEQUENCE [LARGE SCALE GENOMIC DNA]</scope>
    <source>
        <strain evidence="2">DSM 27981</strain>
    </source>
</reference>
<sequence length="165" mass="18498">MATAKSASKSSITNDAIHEFARQIGIELVRMAPSWAWFQKLEGGAKKHLAKTNDAMWEMLQAMAPKKPVKPKKLHFWSGDGVGVLRADDAILRGDPSDVRVYIAATSRAALVRMVHAYRKADRPSIEYRIKTHWKREWDAAMAGVNAQAGIWVQYEADEQPVRVA</sequence>
<dbReference type="RefSeq" id="WP_092942851.1">
    <property type="nucleotide sequence ID" value="NZ_FONX01000046.1"/>
</dbReference>
<proteinExistence type="predicted"/>
<name>A0A1I2I2E6_9BURK</name>